<dbReference type="InterPro" id="IPR015947">
    <property type="entry name" value="PUA-like_sf"/>
</dbReference>
<dbReference type="STRING" id="404941.GCA_002013645_00092"/>
<feature type="domain" description="Lon N-terminal" evidence="1">
    <location>
        <begin position="1"/>
        <end position="206"/>
    </location>
</feature>
<dbReference type="PANTHER" id="PTHR46732:SF8">
    <property type="entry name" value="ATP-DEPENDENT PROTEASE LA (LON) DOMAIN PROTEIN"/>
    <property type="match status" value="1"/>
</dbReference>
<comment type="caution">
    <text evidence="2">The sequence shown here is derived from an EMBL/GenBank/DDBJ whole genome shotgun (WGS) entry which is preliminary data.</text>
</comment>
<dbReference type="SUPFAM" id="SSF88697">
    <property type="entry name" value="PUA domain-like"/>
    <property type="match status" value="1"/>
</dbReference>
<dbReference type="SMART" id="SM00464">
    <property type="entry name" value="LON"/>
    <property type="match status" value="1"/>
</dbReference>
<dbReference type="EC" id="3.4.21.53" evidence="2"/>
<dbReference type="PANTHER" id="PTHR46732">
    <property type="entry name" value="ATP-DEPENDENT PROTEASE LA (LON) DOMAIN PROTEIN"/>
    <property type="match status" value="1"/>
</dbReference>
<dbReference type="Pfam" id="PF02190">
    <property type="entry name" value="LON_substr_bdg"/>
    <property type="match status" value="1"/>
</dbReference>
<keyword evidence="2" id="KW-0378">Hydrolase</keyword>
<dbReference type="RefSeq" id="WP_191986725.1">
    <property type="nucleotide sequence ID" value="NZ_JAPDRC010000001.1"/>
</dbReference>
<reference evidence="2 3" key="1">
    <citation type="journal article" date="2019" name="Sci. Rep.">
        <title>Extended insight into the Mycobacterium chelonae-abscessus complex through whole genome sequencing of Mycobacterium salmoniphilum outbreak and Mycobacterium salmoniphilum-like strains.</title>
        <authorList>
            <person name="Behra P.R.K."/>
            <person name="Das S."/>
            <person name="Pettersson B.M.F."/>
            <person name="Shirreff L."/>
            <person name="DuCote T."/>
            <person name="Jacobsson K.G."/>
            <person name="Ennis D.G."/>
            <person name="Kirsebom L.A."/>
        </authorList>
    </citation>
    <scope>NUCLEOTIDE SEQUENCE [LARGE SCALE GENOMIC DNA]</scope>
    <source>
        <strain evidence="2 3">CCUG 60884</strain>
    </source>
</reference>
<dbReference type="GO" id="GO:0006508">
    <property type="term" value="P:proteolysis"/>
    <property type="evidence" value="ECO:0007669"/>
    <property type="project" value="UniProtKB-KW"/>
</dbReference>
<gene>
    <name evidence="2" type="primary">lon2_2</name>
    <name evidence="2" type="ORF">CCUG60884_01197</name>
</gene>
<dbReference type="InterPro" id="IPR003111">
    <property type="entry name" value="Lon_prtase_N"/>
</dbReference>
<organism evidence="2 3">
    <name type="scientific">Mycobacteroides salmoniphilum</name>
    <dbReference type="NCBI Taxonomy" id="404941"/>
    <lineage>
        <taxon>Bacteria</taxon>
        <taxon>Bacillati</taxon>
        <taxon>Actinomycetota</taxon>
        <taxon>Actinomycetes</taxon>
        <taxon>Mycobacteriales</taxon>
        <taxon>Mycobacteriaceae</taxon>
        <taxon>Mycobacteroides</taxon>
    </lineage>
</organism>
<dbReference type="EMBL" id="PECL01000006">
    <property type="protein sequence ID" value="TEA08702.1"/>
    <property type="molecule type" value="Genomic_DNA"/>
</dbReference>
<dbReference type="InterPro" id="IPR046336">
    <property type="entry name" value="Lon_prtase_N_sf"/>
</dbReference>
<protein>
    <submittedName>
        <fullName evidence="2">Lon protease 2</fullName>
        <ecNumber evidence="2">3.4.21.53</ecNumber>
    </submittedName>
</protein>
<evidence type="ECO:0000313" key="3">
    <source>
        <dbReference type="Proteomes" id="UP000294604"/>
    </source>
</evidence>
<dbReference type="GO" id="GO:0004252">
    <property type="term" value="F:serine-type endopeptidase activity"/>
    <property type="evidence" value="ECO:0007669"/>
    <property type="project" value="UniProtKB-EC"/>
</dbReference>
<sequence>MFPLQSVLLPGEPLPLRIFEPRYVALVRDVMDEPLARRPTGMAADHTFGVVLIARGREVGGGDIRHDVGTAARVLDCESLGAERFALRCEGAHRIRITQWLEDDPYPRAETEPWPDELDDRVLPLSALNEVQARIENLLRRVATAQQVRLPRRWSIATGLPSGAEKRLYALASRVPMGQADRHAVLAAPTLATRVTALNEAVDTVNAMLDFRESER</sequence>
<evidence type="ECO:0000259" key="1">
    <source>
        <dbReference type="PROSITE" id="PS51787"/>
    </source>
</evidence>
<dbReference type="Gene3D" id="2.30.130.40">
    <property type="entry name" value="LON domain-like"/>
    <property type="match status" value="1"/>
</dbReference>
<dbReference type="PROSITE" id="PS51787">
    <property type="entry name" value="LON_N"/>
    <property type="match status" value="1"/>
</dbReference>
<keyword evidence="2" id="KW-0645">Protease</keyword>
<accession>A0A4R8SZB8</accession>
<proteinExistence type="predicted"/>
<dbReference type="AlphaFoldDB" id="A0A4R8SZB8"/>
<name>A0A4R8SZB8_9MYCO</name>
<dbReference type="Proteomes" id="UP000294604">
    <property type="component" value="Unassembled WGS sequence"/>
</dbReference>
<evidence type="ECO:0000313" key="2">
    <source>
        <dbReference type="EMBL" id="TEA08702.1"/>
    </source>
</evidence>